<organism evidence="2 3">
    <name type="scientific">Legionella fallonii LLAP-10</name>
    <dbReference type="NCBI Taxonomy" id="1212491"/>
    <lineage>
        <taxon>Bacteria</taxon>
        <taxon>Pseudomonadati</taxon>
        <taxon>Pseudomonadota</taxon>
        <taxon>Gammaproteobacteria</taxon>
        <taxon>Legionellales</taxon>
        <taxon>Legionellaceae</taxon>
        <taxon>Legionella</taxon>
    </lineage>
</organism>
<sequence>MIKPEKPKNEARRLQALQSLHIMDTQSEERFDRITRVVQNLFNVPIASVSFIDQEREWYKSKYGIQLTEMPREISFGAHAILQEDIMIVNDALEDARFNDNPLVLGEPVIRYYLGCPLKIKDQFNVGTLCLMDHKPQRFSDVDLDIIKELAETIEIEFEEQHRSTVDELTQISNRDGFILVGKQIIKRCNEFDKNILLIYFDLSQLKSINEHYGHDAGNDTLKIFSQQLLKNFRHTDAVARLGGDKFCVLCSGMNQAHFPNVIKRFKSKLSLMQTRQPIKFTVGTVEYKRWRHHSINSLIEETYEKIYENKRHSH</sequence>
<dbReference type="OrthoDB" id="9812260at2"/>
<dbReference type="SUPFAM" id="SSF55073">
    <property type="entry name" value="Nucleotide cyclase"/>
    <property type="match status" value="1"/>
</dbReference>
<dbReference type="EMBL" id="LN614827">
    <property type="protein sequence ID" value="CEG58402.1"/>
    <property type="molecule type" value="Genomic_DNA"/>
</dbReference>
<dbReference type="InterPro" id="IPR029016">
    <property type="entry name" value="GAF-like_dom_sf"/>
</dbReference>
<dbReference type="InterPro" id="IPR043128">
    <property type="entry name" value="Rev_trsase/Diguanyl_cyclase"/>
</dbReference>
<dbReference type="Gene3D" id="3.30.450.40">
    <property type="match status" value="1"/>
</dbReference>
<reference evidence="3" key="1">
    <citation type="submission" date="2014-09" db="EMBL/GenBank/DDBJ databases">
        <authorList>
            <person name="Gomez-Valero L."/>
        </authorList>
    </citation>
    <scope>NUCLEOTIDE SEQUENCE [LARGE SCALE GENOMIC DNA]</scope>
    <source>
        <strain evidence="3">ATCC700992</strain>
    </source>
</reference>
<dbReference type="InterPro" id="IPR029787">
    <property type="entry name" value="Nucleotide_cyclase"/>
</dbReference>
<dbReference type="STRING" id="1212491.LFA_3056"/>
<dbReference type="Pfam" id="PF00990">
    <property type="entry name" value="GGDEF"/>
    <property type="match status" value="1"/>
</dbReference>
<dbReference type="InterPro" id="IPR003018">
    <property type="entry name" value="GAF"/>
</dbReference>
<keyword evidence="3" id="KW-1185">Reference proteome</keyword>
<dbReference type="PANTHER" id="PTHR43102">
    <property type="entry name" value="SLR1143 PROTEIN"/>
    <property type="match status" value="1"/>
</dbReference>
<feature type="domain" description="GGDEF" evidence="1">
    <location>
        <begin position="194"/>
        <end position="315"/>
    </location>
</feature>
<dbReference type="NCBIfam" id="TIGR00254">
    <property type="entry name" value="GGDEF"/>
    <property type="match status" value="1"/>
</dbReference>
<proteinExistence type="predicted"/>
<evidence type="ECO:0000313" key="3">
    <source>
        <dbReference type="Proteomes" id="UP000032430"/>
    </source>
</evidence>
<dbReference type="Proteomes" id="UP000032430">
    <property type="component" value="Chromosome I"/>
</dbReference>
<dbReference type="RefSeq" id="WP_045096724.1">
    <property type="nucleotide sequence ID" value="NZ_LN614827.1"/>
</dbReference>
<dbReference type="PANTHER" id="PTHR43102:SF2">
    <property type="entry name" value="GAF DOMAIN-CONTAINING PROTEIN"/>
    <property type="match status" value="1"/>
</dbReference>
<protein>
    <recommendedName>
        <fullName evidence="1">GGDEF domain-containing protein</fullName>
    </recommendedName>
</protein>
<dbReference type="SUPFAM" id="SSF55781">
    <property type="entry name" value="GAF domain-like"/>
    <property type="match status" value="1"/>
</dbReference>
<dbReference type="SMART" id="SM00267">
    <property type="entry name" value="GGDEF"/>
    <property type="match status" value="1"/>
</dbReference>
<dbReference type="Pfam" id="PF01590">
    <property type="entry name" value="GAF"/>
    <property type="match status" value="1"/>
</dbReference>
<name>A0A098G7G7_9GAMM</name>
<evidence type="ECO:0000313" key="2">
    <source>
        <dbReference type="EMBL" id="CEG58402.1"/>
    </source>
</evidence>
<dbReference type="KEGG" id="lfa:LFA_3056"/>
<accession>A0A098G7G7</accession>
<dbReference type="Gene3D" id="3.30.70.270">
    <property type="match status" value="1"/>
</dbReference>
<dbReference type="SMART" id="SM00065">
    <property type="entry name" value="GAF"/>
    <property type="match status" value="1"/>
</dbReference>
<dbReference type="PROSITE" id="PS50887">
    <property type="entry name" value="GGDEF"/>
    <property type="match status" value="1"/>
</dbReference>
<dbReference type="CDD" id="cd01949">
    <property type="entry name" value="GGDEF"/>
    <property type="match status" value="1"/>
</dbReference>
<gene>
    <name evidence="2" type="ORF">LFA_3056</name>
</gene>
<evidence type="ECO:0000259" key="1">
    <source>
        <dbReference type="PROSITE" id="PS50887"/>
    </source>
</evidence>
<dbReference type="HOGENOM" id="CLU_000445_11_32_6"/>
<dbReference type="AlphaFoldDB" id="A0A098G7G7"/>
<dbReference type="InterPro" id="IPR000160">
    <property type="entry name" value="GGDEF_dom"/>
</dbReference>